<comment type="caution">
    <text evidence="7">The sequence shown here is derived from an EMBL/GenBank/DDBJ whole genome shotgun (WGS) entry which is preliminary data.</text>
</comment>
<organism evidence="7 8">
    <name type="scientific">Vallicoccus soli</name>
    <dbReference type="NCBI Taxonomy" id="2339232"/>
    <lineage>
        <taxon>Bacteria</taxon>
        <taxon>Bacillati</taxon>
        <taxon>Actinomycetota</taxon>
        <taxon>Actinomycetes</taxon>
        <taxon>Motilibacterales</taxon>
        <taxon>Vallicoccaceae</taxon>
        <taxon>Vallicoccus</taxon>
    </lineage>
</organism>
<dbReference type="InterPro" id="IPR040442">
    <property type="entry name" value="Pyrv_kinase-like_dom_sf"/>
</dbReference>
<keyword evidence="8" id="KW-1185">Reference proteome</keyword>
<dbReference type="SUPFAM" id="SSF51621">
    <property type="entry name" value="Phosphoenolpyruvate/pyruvate domain"/>
    <property type="match status" value="1"/>
</dbReference>
<accession>A0A3A3Z2W8</accession>
<feature type="binding site" evidence="5">
    <location>
        <position position="145"/>
    </location>
    <ligand>
        <name>Mg(2+)</name>
        <dbReference type="ChEBI" id="CHEBI:18420"/>
    </ligand>
</feature>
<evidence type="ECO:0000256" key="3">
    <source>
        <dbReference type="ARBA" id="ARBA00022842"/>
    </source>
</evidence>
<sequence length="310" mass="31757">MPTDPPDAPQPDQPDQPDVPLRAALFLRGDAERHLARLDAVDADAVVVDLEDAVDPAGKDAARALVAEHLRPRPRGRALWVRVNAATGPVVDLDLDAGLWPCTSGVALPKLQDPAELVLLDAALARWEAARGVPVGTTGVLGMVETAAGVLALPAVLAARPARPLRLAFGPADYAAERGLAVEAALPALEHARAALVLHSVAAGLPAPLDGPWMRVGDDAGLAADSRRSAGHGFGGRLAIHPGQVPVVRAAYGGGEDLERARAVVAAWAARPAGTGSVRVGDEFVDAPVHAAAAALLAATGEADRTGERP</sequence>
<evidence type="ECO:0000256" key="5">
    <source>
        <dbReference type="PIRSR" id="PIRSR015582-2"/>
    </source>
</evidence>
<evidence type="ECO:0000256" key="4">
    <source>
        <dbReference type="PIRSR" id="PIRSR015582-1"/>
    </source>
</evidence>
<dbReference type="RefSeq" id="WP_119948690.1">
    <property type="nucleotide sequence ID" value="NZ_QZEZ01000001.1"/>
</dbReference>
<dbReference type="InterPro" id="IPR015813">
    <property type="entry name" value="Pyrv/PenolPyrv_kinase-like_dom"/>
</dbReference>
<dbReference type="InterPro" id="IPR005000">
    <property type="entry name" value="Aldolase/citrate-lyase_domain"/>
</dbReference>
<keyword evidence="7" id="KW-0456">Lyase</keyword>
<dbReference type="GO" id="GO:0000287">
    <property type="term" value="F:magnesium ion binding"/>
    <property type="evidence" value="ECO:0007669"/>
    <property type="project" value="TreeGrafter"/>
</dbReference>
<name>A0A3A3Z2W8_9ACTN</name>
<feature type="binding site" evidence="5">
    <location>
        <position position="173"/>
    </location>
    <ligand>
        <name>Mg(2+)</name>
        <dbReference type="ChEBI" id="CHEBI:18420"/>
    </ligand>
</feature>
<evidence type="ECO:0000313" key="8">
    <source>
        <dbReference type="Proteomes" id="UP000265614"/>
    </source>
</evidence>
<dbReference type="InterPro" id="IPR011206">
    <property type="entry name" value="Citrate_lyase_beta/mcl1/mcl2"/>
</dbReference>
<evidence type="ECO:0000256" key="1">
    <source>
        <dbReference type="ARBA" id="ARBA00001946"/>
    </source>
</evidence>
<reference evidence="7 8" key="1">
    <citation type="submission" date="2018-09" db="EMBL/GenBank/DDBJ databases">
        <title>YIM 75000 draft genome.</title>
        <authorList>
            <person name="Tang S."/>
            <person name="Feng Y."/>
        </authorList>
    </citation>
    <scope>NUCLEOTIDE SEQUENCE [LARGE SCALE GENOMIC DNA]</scope>
    <source>
        <strain evidence="7 8">YIM 75000</strain>
    </source>
</reference>
<dbReference type="Gene3D" id="3.20.20.60">
    <property type="entry name" value="Phosphoenolpyruvate-binding domains"/>
    <property type="match status" value="1"/>
</dbReference>
<comment type="cofactor">
    <cofactor evidence="1">
        <name>Mg(2+)</name>
        <dbReference type="ChEBI" id="CHEBI:18420"/>
    </cofactor>
</comment>
<feature type="domain" description="HpcH/HpaI aldolase/citrate lyase" evidence="6">
    <location>
        <begin position="22"/>
        <end position="242"/>
    </location>
</feature>
<proteinExistence type="predicted"/>
<dbReference type="AlphaFoldDB" id="A0A3A3Z2W8"/>
<dbReference type="PANTHER" id="PTHR32308">
    <property type="entry name" value="LYASE BETA SUBUNIT, PUTATIVE (AFU_ORTHOLOGUE AFUA_4G13030)-RELATED"/>
    <property type="match status" value="1"/>
</dbReference>
<evidence type="ECO:0000259" key="6">
    <source>
        <dbReference type="Pfam" id="PF03328"/>
    </source>
</evidence>
<keyword evidence="3 5" id="KW-0460">Magnesium</keyword>
<dbReference type="GO" id="GO:0006107">
    <property type="term" value="P:oxaloacetate metabolic process"/>
    <property type="evidence" value="ECO:0007669"/>
    <property type="project" value="TreeGrafter"/>
</dbReference>
<dbReference type="OrthoDB" id="4322898at2"/>
<gene>
    <name evidence="7" type="ORF">D5H78_01845</name>
</gene>
<feature type="binding site" evidence="4">
    <location>
        <position position="145"/>
    </location>
    <ligand>
        <name>substrate</name>
    </ligand>
</feature>
<keyword evidence="2 5" id="KW-0479">Metal-binding</keyword>
<evidence type="ECO:0000256" key="2">
    <source>
        <dbReference type="ARBA" id="ARBA00022723"/>
    </source>
</evidence>
<feature type="binding site" evidence="4">
    <location>
        <position position="82"/>
    </location>
    <ligand>
        <name>substrate</name>
    </ligand>
</feature>
<dbReference type="PANTHER" id="PTHR32308:SF10">
    <property type="entry name" value="CITRATE LYASE SUBUNIT BETA"/>
    <property type="match status" value="1"/>
</dbReference>
<dbReference type="EMBL" id="QZEZ01000001">
    <property type="protein sequence ID" value="RJK97764.1"/>
    <property type="molecule type" value="Genomic_DNA"/>
</dbReference>
<evidence type="ECO:0000313" key="7">
    <source>
        <dbReference type="EMBL" id="RJK97764.1"/>
    </source>
</evidence>
<dbReference type="Pfam" id="PF03328">
    <property type="entry name" value="HpcH_HpaI"/>
    <property type="match status" value="1"/>
</dbReference>
<dbReference type="GO" id="GO:0016829">
    <property type="term" value="F:lyase activity"/>
    <property type="evidence" value="ECO:0007669"/>
    <property type="project" value="UniProtKB-KW"/>
</dbReference>
<dbReference type="PIRSF" id="PIRSF015582">
    <property type="entry name" value="Cit_lyase_B"/>
    <property type="match status" value="1"/>
</dbReference>
<dbReference type="Proteomes" id="UP000265614">
    <property type="component" value="Unassembled WGS sequence"/>
</dbReference>
<protein>
    <submittedName>
        <fullName evidence="7">CoA ester lyase</fullName>
    </submittedName>
</protein>